<evidence type="ECO:0000256" key="4">
    <source>
        <dbReference type="RuleBase" id="RU361185"/>
    </source>
</evidence>
<keyword evidence="4" id="KW-0326">Glycosidase</keyword>
<evidence type="ECO:0000313" key="8">
    <source>
        <dbReference type="EMBL" id="EPE05155.1"/>
    </source>
</evidence>
<dbReference type="Gene3D" id="3.20.20.80">
    <property type="entry name" value="Glycosidases"/>
    <property type="match status" value="1"/>
</dbReference>
<dbReference type="PANTHER" id="PTHR22762">
    <property type="entry name" value="ALPHA-GLUCOSIDASE"/>
    <property type="match status" value="1"/>
</dbReference>
<dbReference type="VEuPathDB" id="FungiDB:F503_03760"/>
<dbReference type="CDD" id="cd14752">
    <property type="entry name" value="GH31_N"/>
    <property type="match status" value="1"/>
</dbReference>
<feature type="domain" description="Glycoside hydrolase family 31 TIM barrel" evidence="5">
    <location>
        <begin position="257"/>
        <end position="619"/>
    </location>
</feature>
<dbReference type="GO" id="GO:0004558">
    <property type="term" value="F:alpha-1,4-glucosidase activity"/>
    <property type="evidence" value="ECO:0007669"/>
    <property type="project" value="UniProtKB-EC"/>
</dbReference>
<protein>
    <recommendedName>
        <fullName evidence="3">alpha-glucosidase</fullName>
        <ecNumber evidence="3">3.2.1.20</ecNumber>
    </recommendedName>
</protein>
<dbReference type="eggNOG" id="KOG1066">
    <property type="taxonomic scope" value="Eukaryota"/>
</dbReference>
<evidence type="ECO:0000256" key="3">
    <source>
        <dbReference type="ARBA" id="ARBA00012741"/>
    </source>
</evidence>
<evidence type="ECO:0000313" key="9">
    <source>
        <dbReference type="Proteomes" id="UP000016923"/>
    </source>
</evidence>
<dbReference type="OMA" id="LPRGRWY"/>
<sequence length="874" mass="96820">MLHQSETTPSKYAVQTSAASTEAVNGSIFDFTFEALRPGIFRTTFSSPSHPLPPFPSAHKPSVVKDLGTPGVVDAATNTYTVTTGVVKAVVNWTHAPVVSLFGESEQKPIYKDMSYRSYVVDGSGIAHYSSYAKDELYVGLGEKAAPMNLGGRSFQITASDTFGYDAYRTDPLYKHIPLLVHVSPPSEANNNKGTVVAMFSTTHSRGGWNVGSEIDGMWGHFKVYRQAHGGLEQYLLVGNTLAEVVRLYADLVGYPLLAPRYYMGYVSGGMKYSMEDGPPKAHDVIIGFIDKCKEHDIPVSAFQMSSGYTIAMTEPKTRNVFTWNLTRFPDPREFTRQCHARGVRILANIKPYILDNHPAYQQLKTSNAFFQDPSSSDQYKTGMARLWSAGGGESGEGSHIDFTSEFGYQWWRQGCLDLAKIGIDSMWNDNNEYNIFNDNWECALDGKGVREHSVEITDKTDKKVGFWGRALNTELMAKSSASACEEVFPNDRPLVLTRSATAGTMRYSCSSWSGDNVTSWEGMRGANAISLNAGVSLLHCYGHDIGGFEGPQPDPELLVRWIQLGVHQPRFAINCYKTSPKDNLVGDVIEPWMHPVATPYVREAIKRRYELIPYVYSAAVESHLSALPPMRWIGWGYELDPEVWTKRLLEGDTQYWFGSDLVVGGVYAPGVDVAEVYLPKGEDTAAGFLNVNAPYEWLAAGQWHNVSSPWYASIPVLARCGSAIPVGAREDTTSRNTDDYENSEFPNTPLDSYRGVELYPVPVNRAEDVAAATVTFTNTWLEDDGMSAEGRSPIYEIKVVYTASATEVAVEASISVKKASTVNGAPAWKPLWLNYGLDVILPVSDERTVVGDKVTKKKRDFRNRDVYNIDIKE</sequence>
<dbReference type="EC" id="3.2.1.20" evidence="3"/>
<feature type="domain" description="Glycoside hydrolase family 31 N-terminal" evidence="6">
    <location>
        <begin position="31"/>
        <end position="185"/>
    </location>
</feature>
<reference evidence="8 9" key="1">
    <citation type="journal article" date="2013" name="BMC Genomics">
        <title>The genome and transcriptome of the pine saprophyte Ophiostoma piceae, and a comparison with the bark beetle-associated pine pathogen Grosmannia clavigera.</title>
        <authorList>
            <person name="Haridas S."/>
            <person name="Wang Y."/>
            <person name="Lim L."/>
            <person name="Massoumi Alamouti S."/>
            <person name="Jackman S."/>
            <person name="Docking R."/>
            <person name="Robertson G."/>
            <person name="Birol I."/>
            <person name="Bohlmann J."/>
            <person name="Breuil C."/>
        </authorList>
    </citation>
    <scope>NUCLEOTIDE SEQUENCE [LARGE SCALE GENOMIC DNA]</scope>
    <source>
        <strain evidence="8 9">UAMH 11346</strain>
    </source>
</reference>
<dbReference type="InterPro" id="IPR048395">
    <property type="entry name" value="Glyco_hydro_31_C"/>
</dbReference>
<dbReference type="InterPro" id="IPR017853">
    <property type="entry name" value="GH"/>
</dbReference>
<evidence type="ECO:0000259" key="7">
    <source>
        <dbReference type="Pfam" id="PF21365"/>
    </source>
</evidence>
<dbReference type="SUPFAM" id="SSF51445">
    <property type="entry name" value="(Trans)glycosidases"/>
    <property type="match status" value="1"/>
</dbReference>
<gene>
    <name evidence="8" type="ORF">F503_03760</name>
</gene>
<dbReference type="Pfam" id="PF13802">
    <property type="entry name" value="Gal_mutarotas_2"/>
    <property type="match status" value="1"/>
</dbReference>
<dbReference type="Proteomes" id="UP000016923">
    <property type="component" value="Unassembled WGS sequence"/>
</dbReference>
<dbReference type="PANTHER" id="PTHR22762:SF165">
    <property type="entry name" value="PUTATIVE (AFU_ORTHOLOGUE AFUA_1G06560)-RELATED"/>
    <property type="match status" value="1"/>
</dbReference>
<accession>S3CWJ0</accession>
<comment type="similarity">
    <text evidence="2 4">Belongs to the glycosyl hydrolase 31 family.</text>
</comment>
<evidence type="ECO:0000256" key="1">
    <source>
        <dbReference type="ARBA" id="ARBA00001657"/>
    </source>
</evidence>
<name>S3CWJ0_OPHP1</name>
<dbReference type="GO" id="GO:0030246">
    <property type="term" value="F:carbohydrate binding"/>
    <property type="evidence" value="ECO:0007669"/>
    <property type="project" value="InterPro"/>
</dbReference>
<dbReference type="Gene3D" id="2.60.40.1760">
    <property type="entry name" value="glycosyl hydrolase (family 31)"/>
    <property type="match status" value="1"/>
</dbReference>
<organism evidence="8 9">
    <name type="scientific">Ophiostoma piceae (strain UAMH 11346)</name>
    <name type="common">Sap stain fungus</name>
    <dbReference type="NCBI Taxonomy" id="1262450"/>
    <lineage>
        <taxon>Eukaryota</taxon>
        <taxon>Fungi</taxon>
        <taxon>Dikarya</taxon>
        <taxon>Ascomycota</taxon>
        <taxon>Pezizomycotina</taxon>
        <taxon>Sordariomycetes</taxon>
        <taxon>Sordariomycetidae</taxon>
        <taxon>Ophiostomatales</taxon>
        <taxon>Ophiostomataceae</taxon>
        <taxon>Ophiostoma</taxon>
    </lineage>
</organism>
<dbReference type="HOGENOM" id="CLU_000631_9_0_1"/>
<dbReference type="AlphaFoldDB" id="S3CWJ0"/>
<keyword evidence="4" id="KW-0378">Hydrolase</keyword>
<dbReference type="OrthoDB" id="1334205at2759"/>
<evidence type="ECO:0000256" key="2">
    <source>
        <dbReference type="ARBA" id="ARBA00007806"/>
    </source>
</evidence>
<dbReference type="STRING" id="1262450.S3CWJ0"/>
<dbReference type="GO" id="GO:0005975">
    <property type="term" value="P:carbohydrate metabolic process"/>
    <property type="evidence" value="ECO:0007669"/>
    <property type="project" value="InterPro"/>
</dbReference>
<dbReference type="InterPro" id="IPR025887">
    <property type="entry name" value="Glyco_hydro_31_N_dom"/>
</dbReference>
<evidence type="ECO:0000259" key="5">
    <source>
        <dbReference type="Pfam" id="PF01055"/>
    </source>
</evidence>
<evidence type="ECO:0000259" key="6">
    <source>
        <dbReference type="Pfam" id="PF13802"/>
    </source>
</evidence>
<keyword evidence="9" id="KW-1185">Reference proteome</keyword>
<comment type="catalytic activity">
    <reaction evidence="1">
        <text>Hydrolysis of terminal, non-reducing (1-&gt;4)-linked alpha-D-glucose residues with release of alpha-D-glucose.</text>
        <dbReference type="EC" id="3.2.1.20"/>
    </reaction>
</comment>
<dbReference type="EMBL" id="KE148157">
    <property type="protein sequence ID" value="EPE05155.1"/>
    <property type="molecule type" value="Genomic_DNA"/>
</dbReference>
<proteinExistence type="inferred from homology"/>
<dbReference type="Pfam" id="PF01055">
    <property type="entry name" value="Glyco_hydro_31_2nd"/>
    <property type="match status" value="1"/>
</dbReference>
<dbReference type="SUPFAM" id="SSF74650">
    <property type="entry name" value="Galactose mutarotase-like"/>
    <property type="match status" value="1"/>
</dbReference>
<dbReference type="InterPro" id="IPR000322">
    <property type="entry name" value="Glyco_hydro_31_TIM"/>
</dbReference>
<dbReference type="Pfam" id="PF21365">
    <property type="entry name" value="Glyco_hydro_31_3rd"/>
    <property type="match status" value="1"/>
</dbReference>
<dbReference type="InterPro" id="IPR011013">
    <property type="entry name" value="Gal_mutarotase_sf_dom"/>
</dbReference>
<feature type="domain" description="Glycosyl hydrolase family 31 C-terminal" evidence="7">
    <location>
        <begin position="628"/>
        <end position="725"/>
    </location>
</feature>